<comment type="caution">
    <text evidence="2">The sequence shown here is derived from an EMBL/GenBank/DDBJ whole genome shotgun (WGS) entry which is preliminary data.</text>
</comment>
<dbReference type="PANTHER" id="PTHR10404:SF46">
    <property type="entry name" value="VACUOLAR PROTEIN SORTING-ASSOCIATED PROTEIN 70"/>
    <property type="match status" value="1"/>
</dbReference>
<dbReference type="InterPro" id="IPR046450">
    <property type="entry name" value="PA_dom_sf"/>
</dbReference>
<dbReference type="SUPFAM" id="SSF53187">
    <property type="entry name" value="Zn-dependent exopeptidases"/>
    <property type="match status" value="1"/>
</dbReference>
<gene>
    <name evidence="2" type="ORF">ACFFGY_02985</name>
</gene>
<protein>
    <submittedName>
        <fullName evidence="2">M28 family peptidase</fullName>
    </submittedName>
</protein>
<dbReference type="EMBL" id="JBHLUN010000002">
    <property type="protein sequence ID" value="MFC0407197.1"/>
    <property type="molecule type" value="Genomic_DNA"/>
</dbReference>
<evidence type="ECO:0000259" key="1">
    <source>
        <dbReference type="Pfam" id="PF04389"/>
    </source>
</evidence>
<evidence type="ECO:0000313" key="3">
    <source>
        <dbReference type="Proteomes" id="UP001589865"/>
    </source>
</evidence>
<dbReference type="RefSeq" id="WP_377042889.1">
    <property type="nucleotide sequence ID" value="NZ_JBHLUN010000002.1"/>
</dbReference>
<dbReference type="InterPro" id="IPR039373">
    <property type="entry name" value="Peptidase_M28B"/>
</dbReference>
<dbReference type="Pfam" id="PF04389">
    <property type="entry name" value="Peptidase_M28"/>
    <property type="match status" value="1"/>
</dbReference>
<reference evidence="2 3" key="1">
    <citation type="submission" date="2024-09" db="EMBL/GenBank/DDBJ databases">
        <authorList>
            <person name="Sun Q."/>
            <person name="Mori K."/>
        </authorList>
    </citation>
    <scope>NUCLEOTIDE SEQUENCE [LARGE SCALE GENOMIC DNA]</scope>
    <source>
        <strain evidence="2 3">TBRC 5777</strain>
    </source>
</reference>
<dbReference type="InterPro" id="IPR007484">
    <property type="entry name" value="Peptidase_M28"/>
</dbReference>
<keyword evidence="3" id="KW-1185">Reference proteome</keyword>
<name>A0ABV6JNA7_9PROT</name>
<evidence type="ECO:0000313" key="2">
    <source>
        <dbReference type="EMBL" id="MFC0407197.1"/>
    </source>
</evidence>
<feature type="domain" description="Peptidase M28" evidence="1">
    <location>
        <begin position="228"/>
        <end position="415"/>
    </location>
</feature>
<dbReference type="Gene3D" id="3.40.630.10">
    <property type="entry name" value="Zn peptidases"/>
    <property type="match status" value="1"/>
</dbReference>
<accession>A0ABV6JNA7</accession>
<organism evidence="2 3">
    <name type="scientific">Roseomonas elaeocarpi</name>
    <dbReference type="NCBI Taxonomy" id="907779"/>
    <lineage>
        <taxon>Bacteria</taxon>
        <taxon>Pseudomonadati</taxon>
        <taxon>Pseudomonadota</taxon>
        <taxon>Alphaproteobacteria</taxon>
        <taxon>Acetobacterales</taxon>
        <taxon>Roseomonadaceae</taxon>
        <taxon>Roseomonas</taxon>
    </lineage>
</organism>
<proteinExistence type="predicted"/>
<dbReference type="Gene3D" id="3.50.30.30">
    <property type="match status" value="1"/>
</dbReference>
<dbReference type="Proteomes" id="UP001589865">
    <property type="component" value="Unassembled WGS sequence"/>
</dbReference>
<sequence>MSDTTLQSLTAAVSAETMMRNLEALASRVKLAGTPEELESLRVIEARMQDYGYRTTILQHPAFISLPGAARLSVGQQELPCITHSFSLPTGPEGVTAALVDLGQGSAADFQNKDLRGRIALIEGMANPASAARARDVGALGQLHISPDDQLHEMCISPVWGSPSDATRGQLPRTVAITVERQAGLALRERLRTGEALSVTLFADVDTGWRNTPILVAELDAPGAGVDAPFVMFSGHHDTWHFGVMDNGAANATMMEVARLCAGRQQDWRRGLRFCFWSGHSQGRYSGSAWYADEYWDELDRRCVAHVNTDSTGGRGADDLAHSGAAAELWGLAADAVGAQAGQSYARVRSGRNGDQSFWGVGIPAIFNSLSRHARPDHVAAQAHMPLGWWWHTPHDTLDKIDPERLVRDTRVFVHVVWRLLSTPLLPLNYAEHARSLRAELEPLRDGLSGVLDLSLLASRAAALEDAASAFATRAAAMPEEALPALDGALMRASRALVPLDYTQGDRFRHDPALEQHAWPSLQPLRQLLKAAGTAEAPFLLVAARQARNCAAHALRQATEALAAAG</sequence>
<dbReference type="PANTHER" id="PTHR10404">
    <property type="entry name" value="N-ACETYLATED-ALPHA-LINKED ACIDIC DIPEPTIDASE"/>
    <property type="match status" value="1"/>
</dbReference>
<dbReference type="SUPFAM" id="SSF52025">
    <property type="entry name" value="PA domain"/>
    <property type="match status" value="1"/>
</dbReference>